<keyword evidence="2" id="KW-1185">Reference proteome</keyword>
<proteinExistence type="predicted"/>
<protein>
    <submittedName>
        <fullName evidence="1">Uncharacterized protein</fullName>
    </submittedName>
</protein>
<gene>
    <name evidence="1" type="ORF">G5714_007312</name>
</gene>
<dbReference type="AlphaFoldDB" id="A0A7J6CZZ4"/>
<dbReference type="EMBL" id="JAAMOB010000006">
    <property type="protein sequence ID" value="KAF4112517.1"/>
    <property type="molecule type" value="Genomic_DNA"/>
</dbReference>
<name>A0A7J6CZZ4_9TELE</name>
<dbReference type="Proteomes" id="UP000579812">
    <property type="component" value="Unassembled WGS sequence"/>
</dbReference>
<evidence type="ECO:0000313" key="1">
    <source>
        <dbReference type="EMBL" id="KAF4112517.1"/>
    </source>
</evidence>
<organism evidence="1 2">
    <name type="scientific">Onychostoma macrolepis</name>
    <dbReference type="NCBI Taxonomy" id="369639"/>
    <lineage>
        <taxon>Eukaryota</taxon>
        <taxon>Metazoa</taxon>
        <taxon>Chordata</taxon>
        <taxon>Craniata</taxon>
        <taxon>Vertebrata</taxon>
        <taxon>Euteleostomi</taxon>
        <taxon>Actinopterygii</taxon>
        <taxon>Neopterygii</taxon>
        <taxon>Teleostei</taxon>
        <taxon>Ostariophysi</taxon>
        <taxon>Cypriniformes</taxon>
        <taxon>Cyprinidae</taxon>
        <taxon>Acrossocheilinae</taxon>
        <taxon>Onychostoma</taxon>
    </lineage>
</organism>
<comment type="caution">
    <text evidence="1">The sequence shown here is derived from an EMBL/GenBank/DDBJ whole genome shotgun (WGS) entry which is preliminary data.</text>
</comment>
<sequence>MDFSRCQPPCSRLIASDDQHGKCVRCVGLAHARDAIFGISSTVRDTSGFLRSELLQVADIVQAVRDAQRFPPASVFPALAFTASLGHASMHEDAVSSPLLRPDACPSLQGDAQSRDPLICFTPPPLAALRDLPGVSPPNSSYNPFQLHTPICSQT</sequence>
<reference evidence="1 2" key="1">
    <citation type="submission" date="2020-04" db="EMBL/GenBank/DDBJ databases">
        <title>Chromosome-level genome assembly of a cyprinid fish Onychostoma macrolepis by integration of Nanopore Sequencing, Bionano and Hi-C technology.</title>
        <authorList>
            <person name="Wang D."/>
        </authorList>
    </citation>
    <scope>NUCLEOTIDE SEQUENCE [LARGE SCALE GENOMIC DNA]</scope>
    <source>
        <strain evidence="1">SWU-2019</strain>
        <tissue evidence="1">Muscle</tissue>
    </source>
</reference>
<accession>A0A7J6CZZ4</accession>
<evidence type="ECO:0000313" key="2">
    <source>
        <dbReference type="Proteomes" id="UP000579812"/>
    </source>
</evidence>